<evidence type="ECO:0000256" key="1">
    <source>
        <dbReference type="SAM" id="MobiDB-lite"/>
    </source>
</evidence>
<evidence type="ECO:0000313" key="2">
    <source>
        <dbReference type="EMBL" id="KKK75994.1"/>
    </source>
</evidence>
<dbReference type="AlphaFoldDB" id="A0A0F9ABZ1"/>
<protein>
    <submittedName>
        <fullName evidence="2">Uncharacterized protein</fullName>
    </submittedName>
</protein>
<feature type="region of interest" description="Disordered" evidence="1">
    <location>
        <begin position="101"/>
        <end position="130"/>
    </location>
</feature>
<sequence>GVVEEAMRANNVDLSSPAEARRLAQLLDVDVLVVGAVTDFYSYSPQRMGMKVEWYAANPAFHPIPPGYGLPWGTPEEEYIPAPLVFEAEMALAKEQLATQTPEYEKLAPPQQIPVPLPTKSEEEDELPDDWPGPDWGEAVEPLQYVEPGSGSAGDGFADGAIADSTATPDSAPLPDDDGLPPVGMPPNWPDSRGFIPPPPRVAPPSSKPSVRPVISHTQIYNSNDMEFTEALASYYYFRDEPRFGGWQAYLQRSSDFIRFCCHMHISETLSARGGVGETRVVWRWPTIR</sequence>
<name>A0A0F9ABZ1_9ZZZZ</name>
<feature type="compositionally biased region" description="Low complexity" evidence="1">
    <location>
        <begin position="155"/>
        <end position="174"/>
    </location>
</feature>
<reference evidence="2" key="1">
    <citation type="journal article" date="2015" name="Nature">
        <title>Complex archaea that bridge the gap between prokaryotes and eukaryotes.</title>
        <authorList>
            <person name="Spang A."/>
            <person name="Saw J.H."/>
            <person name="Jorgensen S.L."/>
            <person name="Zaremba-Niedzwiedzka K."/>
            <person name="Martijn J."/>
            <person name="Lind A.E."/>
            <person name="van Eijk R."/>
            <person name="Schleper C."/>
            <person name="Guy L."/>
            <person name="Ettema T.J."/>
        </authorList>
    </citation>
    <scope>NUCLEOTIDE SEQUENCE</scope>
</reference>
<feature type="region of interest" description="Disordered" evidence="1">
    <location>
        <begin position="147"/>
        <end position="211"/>
    </location>
</feature>
<organism evidence="2">
    <name type="scientific">marine sediment metagenome</name>
    <dbReference type="NCBI Taxonomy" id="412755"/>
    <lineage>
        <taxon>unclassified sequences</taxon>
        <taxon>metagenomes</taxon>
        <taxon>ecological metagenomes</taxon>
    </lineage>
</organism>
<proteinExistence type="predicted"/>
<feature type="non-terminal residue" evidence="2">
    <location>
        <position position="1"/>
    </location>
</feature>
<accession>A0A0F9ABZ1</accession>
<dbReference type="EMBL" id="LAZR01055609">
    <property type="protein sequence ID" value="KKK75994.1"/>
    <property type="molecule type" value="Genomic_DNA"/>
</dbReference>
<gene>
    <name evidence="2" type="ORF">LCGC14_2868140</name>
</gene>
<feature type="compositionally biased region" description="Pro residues" evidence="1">
    <location>
        <begin position="196"/>
        <end position="207"/>
    </location>
</feature>
<comment type="caution">
    <text evidence="2">The sequence shown here is derived from an EMBL/GenBank/DDBJ whole genome shotgun (WGS) entry which is preliminary data.</text>
</comment>